<gene>
    <name evidence="1" type="ORF">Cflav_PD2010</name>
</gene>
<accession>B9XMB9</accession>
<reference evidence="1 2" key="1">
    <citation type="journal article" date="2011" name="J. Bacteriol.">
        <title>Genome sequence of 'Pedosphaera parvula' Ellin514, an aerobic Verrucomicrobial isolate from pasture soil.</title>
        <authorList>
            <person name="Kant R."/>
            <person name="van Passel M.W."/>
            <person name="Sangwan P."/>
            <person name="Palva A."/>
            <person name="Lucas S."/>
            <person name="Copeland A."/>
            <person name="Lapidus A."/>
            <person name="Glavina Del Rio T."/>
            <person name="Dalin E."/>
            <person name="Tice H."/>
            <person name="Bruce D."/>
            <person name="Goodwin L."/>
            <person name="Pitluck S."/>
            <person name="Chertkov O."/>
            <person name="Larimer F.W."/>
            <person name="Land M.L."/>
            <person name="Hauser L."/>
            <person name="Brettin T.S."/>
            <person name="Detter J.C."/>
            <person name="Han S."/>
            <person name="de Vos W.M."/>
            <person name="Janssen P.H."/>
            <person name="Smidt H."/>
        </authorList>
    </citation>
    <scope>NUCLEOTIDE SEQUENCE [LARGE SCALE GENOMIC DNA]</scope>
    <source>
        <strain evidence="1 2">Ellin514</strain>
    </source>
</reference>
<proteinExistence type="predicted"/>
<dbReference type="Pfam" id="PF09720">
    <property type="entry name" value="Unstab_antitox"/>
    <property type="match status" value="1"/>
</dbReference>
<comment type="caution">
    <text evidence="1">The sequence shown here is derived from an EMBL/GenBank/DDBJ whole genome shotgun (WGS) entry which is preliminary data.</text>
</comment>
<name>B9XMB9_PEDPL</name>
<organism evidence="1 2">
    <name type="scientific">Pedosphaera parvula (strain Ellin514)</name>
    <dbReference type="NCBI Taxonomy" id="320771"/>
    <lineage>
        <taxon>Bacteria</taxon>
        <taxon>Pseudomonadati</taxon>
        <taxon>Verrucomicrobiota</taxon>
        <taxon>Pedosphaerae</taxon>
        <taxon>Pedosphaerales</taxon>
        <taxon>Pedosphaeraceae</taxon>
        <taxon>Pedosphaera</taxon>
    </lineage>
</organism>
<keyword evidence="2" id="KW-1185">Reference proteome</keyword>
<evidence type="ECO:0000313" key="1">
    <source>
        <dbReference type="EMBL" id="EEF58961.1"/>
    </source>
</evidence>
<dbReference type="InterPro" id="IPR013406">
    <property type="entry name" value="CHP02574_addiction_mod"/>
</dbReference>
<dbReference type="Proteomes" id="UP000003688">
    <property type="component" value="Unassembled WGS sequence"/>
</dbReference>
<dbReference type="EMBL" id="ABOX02000034">
    <property type="protein sequence ID" value="EEF58961.1"/>
    <property type="molecule type" value="Genomic_DNA"/>
</dbReference>
<protein>
    <submittedName>
        <fullName evidence="1">Addiction module component</fullName>
    </submittedName>
</protein>
<dbReference type="AlphaFoldDB" id="B9XMB9"/>
<evidence type="ECO:0000313" key="2">
    <source>
        <dbReference type="Proteomes" id="UP000003688"/>
    </source>
</evidence>
<sequence>MLANHLLRSLNDAPLSSMDELWVNEAERRYQHFKAGMTEAIPEDKIFSQIREELRWPT</sequence>
<dbReference type="OrthoDB" id="1525098at2"/>
<dbReference type="STRING" id="320771.Cflav_PD2010"/>